<dbReference type="Proteomes" id="UP000451565">
    <property type="component" value="Unassembled WGS sequence"/>
</dbReference>
<dbReference type="Pfam" id="PF00023">
    <property type="entry name" value="Ank"/>
    <property type="match status" value="1"/>
</dbReference>
<feature type="repeat" description="ANK" evidence="3">
    <location>
        <begin position="147"/>
        <end position="179"/>
    </location>
</feature>
<dbReference type="SMART" id="SM00248">
    <property type="entry name" value="ANK"/>
    <property type="match status" value="4"/>
</dbReference>
<dbReference type="EMBL" id="WINI01000001">
    <property type="protein sequence ID" value="MQQ99865.1"/>
    <property type="molecule type" value="Genomic_DNA"/>
</dbReference>
<protein>
    <recommendedName>
        <fullName evidence="6">Ankyrin repeat domain-containing protein</fullName>
    </recommendedName>
</protein>
<dbReference type="PROSITE" id="PS50088">
    <property type="entry name" value="ANK_REPEAT"/>
    <property type="match status" value="3"/>
</dbReference>
<dbReference type="AlphaFoldDB" id="A0A843YT72"/>
<dbReference type="Gene3D" id="1.25.40.20">
    <property type="entry name" value="Ankyrin repeat-containing domain"/>
    <property type="match status" value="2"/>
</dbReference>
<keyword evidence="5" id="KW-1185">Reference proteome</keyword>
<dbReference type="PROSITE" id="PS50297">
    <property type="entry name" value="ANK_REP_REGION"/>
    <property type="match status" value="3"/>
</dbReference>
<evidence type="ECO:0000313" key="5">
    <source>
        <dbReference type="Proteomes" id="UP000451565"/>
    </source>
</evidence>
<keyword evidence="1" id="KW-0677">Repeat</keyword>
<evidence type="ECO:0008006" key="6">
    <source>
        <dbReference type="Google" id="ProtNLM"/>
    </source>
</evidence>
<dbReference type="PANTHER" id="PTHR24198:SF165">
    <property type="entry name" value="ANKYRIN REPEAT-CONTAINING PROTEIN-RELATED"/>
    <property type="match status" value="1"/>
</dbReference>
<dbReference type="Pfam" id="PF12796">
    <property type="entry name" value="Ank_2"/>
    <property type="match status" value="1"/>
</dbReference>
<gene>
    <name evidence="4" type="ORF">GEV47_04090</name>
</gene>
<feature type="repeat" description="ANK" evidence="3">
    <location>
        <begin position="180"/>
        <end position="212"/>
    </location>
</feature>
<dbReference type="PRINTS" id="PR01415">
    <property type="entry name" value="ANKYRIN"/>
</dbReference>
<keyword evidence="2 3" id="KW-0040">ANK repeat</keyword>
<feature type="repeat" description="ANK" evidence="3">
    <location>
        <begin position="117"/>
        <end position="149"/>
    </location>
</feature>
<dbReference type="RefSeq" id="WP_153233400.1">
    <property type="nucleotide sequence ID" value="NZ_WINI01000001.1"/>
</dbReference>
<evidence type="ECO:0000256" key="3">
    <source>
        <dbReference type="PROSITE-ProRule" id="PRU00023"/>
    </source>
</evidence>
<evidence type="ECO:0000256" key="1">
    <source>
        <dbReference type="ARBA" id="ARBA00022737"/>
    </source>
</evidence>
<reference evidence="4 5" key="1">
    <citation type="submission" date="2019-10" db="EMBL/GenBank/DDBJ databases">
        <title>Glaciimonas soli sp. nov., a psychrophilic bacterium isolated from the forest soil of a high elevation mountain in Taiwan.</title>
        <authorList>
            <person name="Wang L.-T."/>
            <person name="Shieh W.Y."/>
        </authorList>
    </citation>
    <scope>NUCLEOTIDE SEQUENCE [LARGE SCALE GENOMIC DNA]</scope>
    <source>
        <strain evidence="4 5">GS1</strain>
    </source>
</reference>
<name>A0A843YT72_9BURK</name>
<accession>A0A843YT72</accession>
<evidence type="ECO:0000313" key="4">
    <source>
        <dbReference type="EMBL" id="MQQ99865.1"/>
    </source>
</evidence>
<evidence type="ECO:0000256" key="2">
    <source>
        <dbReference type="ARBA" id="ARBA00023043"/>
    </source>
</evidence>
<organism evidence="4 5">
    <name type="scientific">Glaciimonas soli</name>
    <dbReference type="NCBI Taxonomy" id="2590999"/>
    <lineage>
        <taxon>Bacteria</taxon>
        <taxon>Pseudomonadati</taxon>
        <taxon>Pseudomonadota</taxon>
        <taxon>Betaproteobacteria</taxon>
        <taxon>Burkholderiales</taxon>
        <taxon>Oxalobacteraceae</taxon>
        <taxon>Glaciimonas</taxon>
    </lineage>
</organism>
<dbReference type="PANTHER" id="PTHR24198">
    <property type="entry name" value="ANKYRIN REPEAT AND PROTEIN KINASE DOMAIN-CONTAINING PROTEIN"/>
    <property type="match status" value="1"/>
</dbReference>
<dbReference type="OrthoDB" id="198309at2"/>
<comment type="caution">
    <text evidence="4">The sequence shown here is derived from an EMBL/GenBank/DDBJ whole genome shotgun (WGS) entry which is preliminary data.</text>
</comment>
<dbReference type="SUPFAM" id="SSF48403">
    <property type="entry name" value="Ankyrin repeat"/>
    <property type="match status" value="1"/>
</dbReference>
<sequence>MRMFNFTKKIAAKLAQANRPRGHRTLLSTVLGVTFAMSMASLPVQSHAAPTDEFFKLISLDDYRGIPKLLDAGLNPNVKGGERGNTGLILAVQENSMKSFNVLLDAKGVDLNAQATNGDTALMVASYKNNVEAVKALLAKGAAVNKAGWAPLHYAAAAGNGEIVQILLKAGAQVNALSPNKTTPLMMAARSGKTDTMDLLEKAGANATLKNDVGMSAMDFYKKFKAPPSKADGMQGN</sequence>
<proteinExistence type="predicted"/>
<dbReference type="InterPro" id="IPR002110">
    <property type="entry name" value="Ankyrin_rpt"/>
</dbReference>
<dbReference type="InterPro" id="IPR036770">
    <property type="entry name" value="Ankyrin_rpt-contain_sf"/>
</dbReference>